<dbReference type="EMBL" id="JAACJK010000067">
    <property type="protein sequence ID" value="KAF5334684.1"/>
    <property type="molecule type" value="Genomic_DNA"/>
</dbReference>
<dbReference type="Proteomes" id="UP000541558">
    <property type="component" value="Unassembled WGS sequence"/>
</dbReference>
<comment type="caution">
    <text evidence="3">The sequence shown here is derived from an EMBL/GenBank/DDBJ whole genome shotgun (WGS) entry which is preliminary data.</text>
</comment>
<accession>A0A8H5C425</accession>
<feature type="signal peptide" evidence="2">
    <location>
        <begin position="1"/>
        <end position="23"/>
    </location>
</feature>
<evidence type="ECO:0000313" key="3">
    <source>
        <dbReference type="EMBL" id="KAF5334684.1"/>
    </source>
</evidence>
<proteinExistence type="predicted"/>
<feature type="chain" id="PRO_5034835079" evidence="2">
    <location>
        <begin position="24"/>
        <end position="284"/>
    </location>
</feature>
<name>A0A8H5C425_9AGAR</name>
<sequence length="284" mass="32605">MKSTALATLTLIYTLTLLHTSSAQPGFPGSPDDGALFDRAPPAGGKDGPYIPNPPPFRSQHNKHASTARLPIEDYQRITDRELQDLAERDPLFFGAALKIGLKVGSRLYSAYKSKHKRSFEGDDDDFLAARGIEDIDMLTDRELEELAEREPLFFGAALKLGMKAGLRLYSAYKSRRKRSLEDDDDLEVRDSKRIFEDPFGFRIAEPDLERDLNPRERHAYHAAKFGRDFEEGEVLGRDYYYENELEEREFLDRFEGRDFGVWEDLDGLSERDDFEYGDLDEMN</sequence>
<dbReference type="AlphaFoldDB" id="A0A8H5C425"/>
<feature type="region of interest" description="Disordered" evidence="1">
    <location>
        <begin position="24"/>
        <end position="69"/>
    </location>
</feature>
<keyword evidence="4" id="KW-1185">Reference proteome</keyword>
<evidence type="ECO:0000256" key="1">
    <source>
        <dbReference type="SAM" id="MobiDB-lite"/>
    </source>
</evidence>
<protein>
    <submittedName>
        <fullName evidence="3">Uncharacterized protein</fullName>
    </submittedName>
</protein>
<reference evidence="3 4" key="1">
    <citation type="journal article" date="2020" name="ISME J.">
        <title>Uncovering the hidden diversity of litter-decomposition mechanisms in mushroom-forming fungi.</title>
        <authorList>
            <person name="Floudas D."/>
            <person name="Bentzer J."/>
            <person name="Ahren D."/>
            <person name="Johansson T."/>
            <person name="Persson P."/>
            <person name="Tunlid A."/>
        </authorList>
    </citation>
    <scope>NUCLEOTIDE SEQUENCE [LARGE SCALE GENOMIC DNA]</scope>
    <source>
        <strain evidence="3 4">CBS 175.51</strain>
    </source>
</reference>
<organism evidence="3 4">
    <name type="scientific">Ephemerocybe angulata</name>
    <dbReference type="NCBI Taxonomy" id="980116"/>
    <lineage>
        <taxon>Eukaryota</taxon>
        <taxon>Fungi</taxon>
        <taxon>Dikarya</taxon>
        <taxon>Basidiomycota</taxon>
        <taxon>Agaricomycotina</taxon>
        <taxon>Agaricomycetes</taxon>
        <taxon>Agaricomycetidae</taxon>
        <taxon>Agaricales</taxon>
        <taxon>Agaricineae</taxon>
        <taxon>Psathyrellaceae</taxon>
        <taxon>Ephemerocybe</taxon>
    </lineage>
</organism>
<gene>
    <name evidence="3" type="ORF">D9611_011969</name>
</gene>
<keyword evidence="2" id="KW-0732">Signal</keyword>
<evidence type="ECO:0000256" key="2">
    <source>
        <dbReference type="SAM" id="SignalP"/>
    </source>
</evidence>
<dbReference type="OrthoDB" id="10445067at2759"/>
<evidence type="ECO:0000313" key="4">
    <source>
        <dbReference type="Proteomes" id="UP000541558"/>
    </source>
</evidence>